<evidence type="ECO:0000256" key="1">
    <source>
        <dbReference type="ARBA" id="ARBA00009257"/>
    </source>
</evidence>
<dbReference type="Pfam" id="PF02985">
    <property type="entry name" value="HEAT"/>
    <property type="match status" value="1"/>
</dbReference>
<sequence length="1719" mass="187033">MASASLSAHMTPPGSTSRRPKSSQKPRDQPNIWDPRPIGAPTAVRNKDTEVLPMEEPTYVDNYLTTRRFRHPFVSLDRSFRLFDWRLTDKTPAYGAILAVCLRIGIDPPDIIKPLVCAKLEAWIDPFAEPAHQALSRIGQNLQKQYEFLNQNLKYRLLMDPTIEDTKRQTIVMRRSAKGSRVLFHYNGHGVPMPTKNGDIWVFNSNYTQYMPVSVQDIQIWLGSPGIFVYDCSAAGNILEAFVKHAKRKDLEWLAAVCAQEERSIHGQSPADTGTAPPPASSSSSSTRNGGSSSRVPPLASLPHSHSVHFAACRGEEQLPTSPNLPADVFTTCMTTPVEMAMRWWIMRNNHLTDFNQSAAAMVPGFVNSRRSALGEIHWIFTAITDTIAWNVLPREAFKKLFRHDLLISTLFRNFMFASRLMRAYGCHPMSYPELPPTHDHPLWEAFEYALDECLTQLPAFIAASQHNIHYEFVPSDFFTFQLDSFEAYLSQGAPRQAHPELLPIILQVLLSQLHRNRALRLLAEFLRFGRWAVDQCLAVGIFPYILKLIGSSQTNSRGYLSAIWAAIISVDYSVRQELLRTNTLGYFVEVLMEDNLNLLENSALAVLACRVHGLMVLTHLCRDLPEAQDAFERFDTLFPHFKVLLAPARTTPVRQWTCLLMAELCRNHAANVDRVLRHDLHATLIALLEDPIPEVRAAAASALGALLGPADRTEHVANVELVIAVALTDRTQDASPIVRKELLIALSRYVKRYPERFFVLAMEDTVKRQREGRLAGSKRGTLPAHFTRAGARRTQSTVSTPGAGGFAYTTERRETMAVIRPEVAQALAVLAAVPRPERASGRDDTHDDDPAAILAGALPELLCAADQVPHEMGLAVWRTLIRLSADPVAEVAQLAAMVLDFVLQPLMATVEAVSETLATHGGNTPVEFGAPTPRPRSVSHHLSLSSPTHGATSPTSPGRTSSLGRHSSTDAAAATLEALTHAATKYGHEAAGGAQDAYSRSESGNSSLSSSVTTTASLPPRNAAPRTRTHPPTPTRGRTAEPVGITAKLTKSLKRSASSTINLMYNLASGSGTAIDSSADPPPLTPTPAQMRFQMVRSNNHSPPTPGTETFAGSQGLAAVNRQSAVYSYEDPSLRSLDSQLAADLSGLGLRDESTTAAGTPHAAPFAHAGGHLPPLPAGLSLDVLLEILARLPVFPPPIELPLVSKFLEWQTLLATEPYLRKPEEQQEGSEQYLASAWRKSRNDNVVTSFEAARAHYTDRTRWFKQHHMAVNFVPYLLTFHRYEPQLILSDGLQNVSIYDHQSQTRLHTLHITSMLNGAIPPLSAAAGPPVPPANTAASSATHTAASTPGAGGREPAAAASYFFSGHHTGTASATSQSSGVAALLSPQQPRITTLQVINEMDYGLLMVGTHDGTLRFFQNYTERERCEMVTGWQNFAEPTHDRRRPSRLLTAWVQKTGRLYVTGSTSRINVWDLAQERCVRSIQSKTMGSVCAVTADQYNGHLLYCGGSDGVVRVYDDRQGETPGPVRSFGEPNPYTVVQLGLQVGYTHELLSASTDGRVRLWDLRAGGLKQSPLAVHGSGVLNHMVVHDNLPIFATAAPSSGSSGGGGGGGGGAVGSGGSANLASPSLSSAAINSASTYSSASHPSSMNGGARPERASNHMVKVWDMNFNNIGHAQRHTGILSQRVAPVTALAIDHFTPTIAMGNDDSTVTFISSTA</sequence>
<feature type="compositionally biased region" description="Low complexity" evidence="5">
    <location>
        <begin position="1335"/>
        <end position="1354"/>
    </location>
</feature>
<dbReference type="SMART" id="SM00320">
    <property type="entry name" value="WD40"/>
    <property type="match status" value="4"/>
</dbReference>
<feature type="compositionally biased region" description="Low complexity" evidence="5">
    <location>
        <begin position="1001"/>
        <end position="1027"/>
    </location>
</feature>
<dbReference type="EMBL" id="JANBPT010000063">
    <property type="protein sequence ID" value="KAJ1928676.1"/>
    <property type="molecule type" value="Genomic_DNA"/>
</dbReference>
<keyword evidence="2 4" id="KW-0853">WD repeat</keyword>
<dbReference type="InterPro" id="IPR011989">
    <property type="entry name" value="ARM-like"/>
</dbReference>
<feature type="repeat" description="WD" evidence="4">
    <location>
        <begin position="1552"/>
        <end position="1574"/>
    </location>
</feature>
<feature type="compositionally biased region" description="Low complexity" evidence="5">
    <location>
        <begin position="269"/>
        <end position="294"/>
    </location>
</feature>
<dbReference type="Pfam" id="PF00400">
    <property type="entry name" value="WD40"/>
    <property type="match status" value="1"/>
</dbReference>
<dbReference type="GO" id="GO:0071230">
    <property type="term" value="P:cellular response to amino acid stimulus"/>
    <property type="evidence" value="ECO:0007669"/>
    <property type="project" value="TreeGrafter"/>
</dbReference>
<evidence type="ECO:0000313" key="7">
    <source>
        <dbReference type="EMBL" id="KAJ1928676.1"/>
    </source>
</evidence>
<dbReference type="Gene3D" id="2.130.10.10">
    <property type="entry name" value="YVTN repeat-like/Quinoprotein amine dehydrogenase"/>
    <property type="match status" value="1"/>
</dbReference>
<dbReference type="GO" id="GO:0009267">
    <property type="term" value="P:cellular response to starvation"/>
    <property type="evidence" value="ECO:0007669"/>
    <property type="project" value="TreeGrafter"/>
</dbReference>
<reference evidence="7" key="1">
    <citation type="submission" date="2022-07" db="EMBL/GenBank/DDBJ databases">
        <title>Phylogenomic reconstructions and comparative analyses of Kickxellomycotina fungi.</title>
        <authorList>
            <person name="Reynolds N.K."/>
            <person name="Stajich J.E."/>
            <person name="Barry K."/>
            <person name="Grigoriev I.V."/>
            <person name="Crous P."/>
            <person name="Smith M.E."/>
        </authorList>
    </citation>
    <scope>NUCLEOTIDE SEQUENCE</scope>
    <source>
        <strain evidence="7">RSA 861</strain>
    </source>
</reference>
<dbReference type="SUPFAM" id="SSF50978">
    <property type="entry name" value="WD40 repeat-like"/>
    <property type="match status" value="1"/>
</dbReference>
<dbReference type="GO" id="GO:0005737">
    <property type="term" value="C:cytoplasm"/>
    <property type="evidence" value="ECO:0007669"/>
    <property type="project" value="TreeGrafter"/>
</dbReference>
<comment type="caution">
    <text evidence="7">The sequence shown here is derived from an EMBL/GenBank/DDBJ whole genome shotgun (WGS) entry which is preliminary data.</text>
</comment>
<dbReference type="SMART" id="SM01302">
    <property type="entry name" value="Raptor_N"/>
    <property type="match status" value="1"/>
</dbReference>
<dbReference type="GO" id="GO:0030674">
    <property type="term" value="F:protein-macromolecule adaptor activity"/>
    <property type="evidence" value="ECO:0007669"/>
    <property type="project" value="TreeGrafter"/>
</dbReference>
<evidence type="ECO:0000259" key="6">
    <source>
        <dbReference type="SMART" id="SM01302"/>
    </source>
</evidence>
<dbReference type="Proteomes" id="UP001150569">
    <property type="component" value="Unassembled WGS sequence"/>
</dbReference>
<feature type="region of interest" description="Disordered" evidence="5">
    <location>
        <begin position="264"/>
        <end position="302"/>
    </location>
</feature>
<feature type="region of interest" description="Disordered" evidence="5">
    <location>
        <begin position="1325"/>
        <end position="1354"/>
    </location>
</feature>
<dbReference type="PRINTS" id="PR01547">
    <property type="entry name" value="YEAST176DUF"/>
</dbReference>
<accession>A0A9W8E261</accession>
<dbReference type="InterPro" id="IPR004083">
    <property type="entry name" value="Raptor"/>
</dbReference>
<feature type="compositionally biased region" description="Polar residues" evidence="5">
    <location>
        <begin position="1"/>
        <end position="17"/>
    </location>
</feature>
<keyword evidence="8" id="KW-1185">Reference proteome</keyword>
<dbReference type="GO" id="GO:0031929">
    <property type="term" value="P:TOR signaling"/>
    <property type="evidence" value="ECO:0007669"/>
    <property type="project" value="InterPro"/>
</dbReference>
<dbReference type="GO" id="GO:0031931">
    <property type="term" value="C:TORC1 complex"/>
    <property type="evidence" value="ECO:0007669"/>
    <property type="project" value="InterPro"/>
</dbReference>
<evidence type="ECO:0000256" key="3">
    <source>
        <dbReference type="ARBA" id="ARBA00022737"/>
    </source>
</evidence>
<dbReference type="Gene3D" id="1.25.10.10">
    <property type="entry name" value="Leucine-rich Repeat Variant"/>
    <property type="match status" value="1"/>
</dbReference>
<feature type="region of interest" description="Disordered" evidence="5">
    <location>
        <begin position="1"/>
        <end position="49"/>
    </location>
</feature>
<dbReference type="InterPro" id="IPR000357">
    <property type="entry name" value="HEAT"/>
</dbReference>
<dbReference type="InterPro" id="IPR029347">
    <property type="entry name" value="Raptor_N"/>
</dbReference>
<dbReference type="PROSITE" id="PS00678">
    <property type="entry name" value="WD_REPEATS_1"/>
    <property type="match status" value="1"/>
</dbReference>
<dbReference type="OrthoDB" id="10262360at2759"/>
<dbReference type="GO" id="GO:0030307">
    <property type="term" value="P:positive regulation of cell growth"/>
    <property type="evidence" value="ECO:0007669"/>
    <property type="project" value="TreeGrafter"/>
</dbReference>
<name>A0A9W8E261_9FUNG</name>
<gene>
    <name evidence="7" type="primary">KOG1_1</name>
    <name evidence="7" type="ORF">IWQ60_001825</name>
</gene>
<dbReference type="InterPro" id="IPR019775">
    <property type="entry name" value="WD40_repeat_CS"/>
</dbReference>
<protein>
    <submittedName>
        <fullName evidence="7">Target of rapamycin complex 1 subunit kog1</fullName>
    </submittedName>
</protein>
<dbReference type="InterPro" id="IPR036322">
    <property type="entry name" value="WD40_repeat_dom_sf"/>
</dbReference>
<comment type="similarity">
    <text evidence="1">Belongs to the WD repeat RAPTOR family.</text>
</comment>
<evidence type="ECO:0000313" key="8">
    <source>
        <dbReference type="Proteomes" id="UP001150569"/>
    </source>
</evidence>
<dbReference type="Pfam" id="PF14538">
    <property type="entry name" value="Raptor_N"/>
    <property type="match status" value="1"/>
</dbReference>
<dbReference type="InterPro" id="IPR015943">
    <property type="entry name" value="WD40/YVTN_repeat-like_dom_sf"/>
</dbReference>
<evidence type="ECO:0000256" key="2">
    <source>
        <dbReference type="ARBA" id="ARBA00022574"/>
    </source>
</evidence>
<organism evidence="7 8">
    <name type="scientific">Tieghemiomyces parasiticus</name>
    <dbReference type="NCBI Taxonomy" id="78921"/>
    <lineage>
        <taxon>Eukaryota</taxon>
        <taxon>Fungi</taxon>
        <taxon>Fungi incertae sedis</taxon>
        <taxon>Zoopagomycota</taxon>
        <taxon>Kickxellomycotina</taxon>
        <taxon>Dimargaritomycetes</taxon>
        <taxon>Dimargaritales</taxon>
        <taxon>Dimargaritaceae</taxon>
        <taxon>Tieghemiomyces</taxon>
    </lineage>
</organism>
<dbReference type="PROSITE" id="PS50082">
    <property type="entry name" value="WD_REPEATS_2"/>
    <property type="match status" value="1"/>
</dbReference>
<proteinExistence type="inferred from homology"/>
<dbReference type="InterPro" id="IPR016024">
    <property type="entry name" value="ARM-type_fold"/>
</dbReference>
<dbReference type="PANTHER" id="PTHR12848:SF16">
    <property type="entry name" value="REGULATORY-ASSOCIATED PROTEIN OF MTOR"/>
    <property type="match status" value="1"/>
</dbReference>
<feature type="compositionally biased region" description="Polar residues" evidence="5">
    <location>
        <begin position="941"/>
        <end position="967"/>
    </location>
</feature>
<dbReference type="InterPro" id="IPR001680">
    <property type="entry name" value="WD40_rpt"/>
</dbReference>
<evidence type="ECO:0000256" key="5">
    <source>
        <dbReference type="SAM" id="MobiDB-lite"/>
    </source>
</evidence>
<feature type="region of interest" description="Disordered" evidence="5">
    <location>
        <begin position="921"/>
        <end position="970"/>
    </location>
</feature>
<keyword evidence="3" id="KW-0677">Repeat</keyword>
<feature type="domain" description="Raptor N-terminal CASPase-like" evidence="6">
    <location>
        <begin position="90"/>
        <end position="243"/>
    </location>
</feature>
<dbReference type="SUPFAM" id="SSF48371">
    <property type="entry name" value="ARM repeat"/>
    <property type="match status" value="1"/>
</dbReference>
<dbReference type="GO" id="GO:0010506">
    <property type="term" value="P:regulation of autophagy"/>
    <property type="evidence" value="ECO:0007669"/>
    <property type="project" value="TreeGrafter"/>
</dbReference>
<evidence type="ECO:0000256" key="4">
    <source>
        <dbReference type="PROSITE-ProRule" id="PRU00221"/>
    </source>
</evidence>
<feature type="region of interest" description="Disordered" evidence="5">
    <location>
        <begin position="994"/>
        <end position="1047"/>
    </location>
</feature>
<dbReference type="PANTHER" id="PTHR12848">
    <property type="entry name" value="REGULATORY-ASSOCIATED PROTEIN OF MTOR"/>
    <property type="match status" value="1"/>
</dbReference>